<dbReference type="AlphaFoldDB" id="A0A1G2HIC9"/>
<dbReference type="Pfam" id="PF18895">
    <property type="entry name" value="T4SS_pilin"/>
    <property type="match status" value="1"/>
</dbReference>
<feature type="transmembrane region" description="Helical" evidence="1">
    <location>
        <begin position="76"/>
        <end position="106"/>
    </location>
</feature>
<dbReference type="EMBL" id="MHOK01000005">
    <property type="protein sequence ID" value="OGZ62245.1"/>
    <property type="molecule type" value="Genomic_DNA"/>
</dbReference>
<comment type="caution">
    <text evidence="2">The sequence shown here is derived from an EMBL/GenBank/DDBJ whole genome shotgun (WGS) entry which is preliminary data.</text>
</comment>
<evidence type="ECO:0000313" key="2">
    <source>
        <dbReference type="EMBL" id="OGZ62245.1"/>
    </source>
</evidence>
<protein>
    <submittedName>
        <fullName evidence="2">Uncharacterized protein</fullName>
    </submittedName>
</protein>
<proteinExistence type="predicted"/>
<feature type="transmembrane region" description="Helical" evidence="1">
    <location>
        <begin position="118"/>
        <end position="140"/>
    </location>
</feature>
<keyword evidence="1" id="KW-0472">Membrane</keyword>
<gene>
    <name evidence="2" type="ORF">A3F94_02870</name>
</gene>
<reference evidence="2 3" key="1">
    <citation type="journal article" date="2016" name="Nat. Commun.">
        <title>Thousands of microbial genomes shed light on interconnected biogeochemical processes in an aquifer system.</title>
        <authorList>
            <person name="Anantharaman K."/>
            <person name="Brown C.T."/>
            <person name="Hug L.A."/>
            <person name="Sharon I."/>
            <person name="Castelle C.J."/>
            <person name="Probst A.J."/>
            <person name="Thomas B.C."/>
            <person name="Singh A."/>
            <person name="Wilkins M.J."/>
            <person name="Karaoz U."/>
            <person name="Brodie E.L."/>
            <person name="Williams K.H."/>
            <person name="Hubbard S.S."/>
            <person name="Banfield J.F."/>
        </authorList>
    </citation>
    <scope>NUCLEOTIDE SEQUENCE [LARGE SCALE GENOMIC DNA]</scope>
</reference>
<name>A0A1G2HIC9_9BACT</name>
<keyword evidence="1" id="KW-0812">Transmembrane</keyword>
<evidence type="ECO:0000313" key="3">
    <source>
        <dbReference type="Proteomes" id="UP000176770"/>
    </source>
</evidence>
<evidence type="ECO:0000256" key="1">
    <source>
        <dbReference type="SAM" id="Phobius"/>
    </source>
</evidence>
<dbReference type="Gene3D" id="3.30.1380.10">
    <property type="match status" value="1"/>
</dbReference>
<dbReference type="InterPro" id="IPR043993">
    <property type="entry name" value="T4SS_pilin"/>
</dbReference>
<dbReference type="STRING" id="1802165.A3F94_02870"/>
<keyword evidence="1" id="KW-1133">Transmembrane helix</keyword>
<accession>A0A1G2HIC9</accession>
<organism evidence="2 3">
    <name type="scientific">Candidatus Spechtbacteria bacterium RIFCSPLOWO2_12_FULL_38_22</name>
    <dbReference type="NCBI Taxonomy" id="1802165"/>
    <lineage>
        <taxon>Bacteria</taxon>
        <taxon>Candidatus Spechtiibacteriota</taxon>
    </lineage>
</organism>
<sequence length="527" mass="57250">MIIKNKKYIILGLSILVLLPTTFVYAAESPNIIFNTNFPAIPAPVPGGFFDLNCIEGLNSNLCSSNFEYAPTIGNIILFIFTAAIWIGGLVAFGVLFYGGFLYIFSGNAPANRSKARGMLVNVAWGIGILLLSVVFLNLINPDVANLRFENPEAIQTCPDGTTDCITYPELPKQYNTFGCSWNEQEDKCEIAQDTVACTLGFKTSGVCEKVNGLHNQNSLLDNEKVCKSLKSNACALSSEGEDAVGNVGSYVACLGTCLSQGKLEATCQNECSVYTGGGSGYSCRERCQETLPPQLAHECSELPSCLETPPGVTPAADGYFKLPASNFYTKRYEDASCGKLELIQAIYVVAKRWSEIGGSKMNVTDLNGGGDYNSGVCHSTHNRGIDVDIHIEGVTLHKTANSGEWLIKLGKLLVDTGVVSGFIHRTDAPQDAAALEVVNRYFENKFPNRNPWHPPWALNEGFWRTDTAGNHEDHMHIHIGDSDGATGTGIQPGPYNRSCSRDTTLRYYSSSDYCCYRTDGGQQKCG</sequence>
<dbReference type="Proteomes" id="UP000176770">
    <property type="component" value="Unassembled WGS sequence"/>
</dbReference>
<dbReference type="InterPro" id="IPR009045">
    <property type="entry name" value="Zn_M74/Hedgehog-like"/>
</dbReference>